<evidence type="ECO:0008006" key="3">
    <source>
        <dbReference type="Google" id="ProtNLM"/>
    </source>
</evidence>
<dbReference type="InterPro" id="IPR007434">
    <property type="entry name" value="FemAB-like"/>
</dbReference>
<comment type="caution">
    <text evidence="1">The sequence shown here is derived from an EMBL/GenBank/DDBJ whole genome shotgun (WGS) entry which is preliminary data.</text>
</comment>
<dbReference type="Proteomes" id="UP000245081">
    <property type="component" value="Unassembled WGS sequence"/>
</dbReference>
<accession>A0A2R5FBI1</accession>
<reference evidence="1 2" key="1">
    <citation type="journal article" date="2018" name="Environ. Microbiol.">
        <title>Isolation and genomic characterization of Novimethylophilus kurashikiensis gen. nov. sp. nov., a new lanthanide-dependent methylotrophic species of Methylophilaceae.</title>
        <authorList>
            <person name="Lv H."/>
            <person name="Sahin N."/>
            <person name="Tani A."/>
        </authorList>
    </citation>
    <scope>NUCLEOTIDE SEQUENCE [LARGE SCALE GENOMIC DNA]</scope>
    <source>
        <strain evidence="1 2">La2-4</strain>
    </source>
</reference>
<dbReference type="AlphaFoldDB" id="A0A2R5FBI1"/>
<dbReference type="InterPro" id="IPR016181">
    <property type="entry name" value="Acyl_CoA_acyltransferase"/>
</dbReference>
<dbReference type="Gene3D" id="3.40.630.30">
    <property type="match status" value="1"/>
</dbReference>
<dbReference type="EMBL" id="BDOQ01000014">
    <property type="protein sequence ID" value="GBG15179.1"/>
    <property type="molecule type" value="Genomic_DNA"/>
</dbReference>
<proteinExistence type="predicted"/>
<organism evidence="1 2">
    <name type="scientific">Novimethylophilus kurashikiensis</name>
    <dbReference type="NCBI Taxonomy" id="1825523"/>
    <lineage>
        <taxon>Bacteria</taxon>
        <taxon>Pseudomonadati</taxon>
        <taxon>Pseudomonadota</taxon>
        <taxon>Betaproteobacteria</taxon>
        <taxon>Nitrosomonadales</taxon>
        <taxon>Methylophilaceae</taxon>
        <taxon>Novimethylophilus</taxon>
    </lineage>
</organism>
<keyword evidence="2" id="KW-1185">Reference proteome</keyword>
<dbReference type="SUPFAM" id="SSF55729">
    <property type="entry name" value="Acyl-CoA N-acyltransferases (Nat)"/>
    <property type="match status" value="1"/>
</dbReference>
<gene>
    <name evidence="1" type="ORF">NMK_2782</name>
</gene>
<evidence type="ECO:0000313" key="2">
    <source>
        <dbReference type="Proteomes" id="UP000245081"/>
    </source>
</evidence>
<name>A0A2R5FBI1_9PROT</name>
<sequence length="349" mass="40433">MHNLIEPPRLIDHFLNQPPEGFRAWTLAHGIPAFSAPFDLLTTMEPADRRKLEALPFSKVWRRWLVPHTCFVGATCTEYSPLPDVEASEFLSDLLERALPNHSFVIVKDIPTESVLVGEAAFKRSQALLQRCGEHGFVQVEGQALAYVSMDFSSIEEYLGRLSKSRRKDLNRKLKKQEQLQIEIVPTGDPRFFEPEILARFYDLYLQVYRQSEIHFDLLTPSFFQALLQDAATGGVVFLYHAENELIGYNLCFVHDNKLLDKYVGFQYPQARDYNLYMVSWFVNLQYALDHGLSHYVAGWTDPEIKRNLGASFTLTQHAVHVRNPIIRNALRPFKRFFEADAEWHKQTR</sequence>
<dbReference type="Pfam" id="PF04339">
    <property type="entry name" value="FemAB_like"/>
    <property type="match status" value="1"/>
</dbReference>
<protein>
    <recommendedName>
        <fullName evidence="3">GNAT family N-acetyltransferase</fullName>
    </recommendedName>
</protein>
<evidence type="ECO:0000313" key="1">
    <source>
        <dbReference type="EMBL" id="GBG15179.1"/>
    </source>
</evidence>